<dbReference type="GO" id="GO:0051301">
    <property type="term" value="P:cell division"/>
    <property type="evidence" value="ECO:0007669"/>
    <property type="project" value="UniProtKB-KW"/>
</dbReference>
<comment type="caution">
    <text evidence="11">The sequence shown here is derived from an EMBL/GenBank/DDBJ whole genome shotgun (WGS) entry which is preliminary data.</text>
</comment>
<evidence type="ECO:0000256" key="7">
    <source>
        <dbReference type="ARBA" id="ARBA00023242"/>
    </source>
</evidence>
<dbReference type="AlphaFoldDB" id="A0AAE1C235"/>
<keyword evidence="12" id="KW-1185">Reference proteome</keyword>
<keyword evidence="7" id="KW-0539">Nucleus</keyword>
<evidence type="ECO:0000256" key="3">
    <source>
        <dbReference type="ARBA" id="ARBA00022454"/>
    </source>
</evidence>
<evidence type="ECO:0000313" key="11">
    <source>
        <dbReference type="EMBL" id="KAK3675272.1"/>
    </source>
</evidence>
<dbReference type="PANTHER" id="PTHR15459:SF3">
    <property type="entry name" value="POLYAMINE-MODULATED FACTOR 1"/>
    <property type="match status" value="1"/>
</dbReference>
<protein>
    <recommendedName>
        <fullName evidence="13">MIND kinetochore complex component Nnf1</fullName>
    </recommendedName>
</protein>
<dbReference type="Pfam" id="PF03980">
    <property type="entry name" value="Nnf1"/>
    <property type="match status" value="1"/>
</dbReference>
<organism evidence="11 12">
    <name type="scientific">Recurvomyces mirabilis</name>
    <dbReference type="NCBI Taxonomy" id="574656"/>
    <lineage>
        <taxon>Eukaryota</taxon>
        <taxon>Fungi</taxon>
        <taxon>Dikarya</taxon>
        <taxon>Ascomycota</taxon>
        <taxon>Pezizomycotina</taxon>
        <taxon>Dothideomycetes</taxon>
        <taxon>Dothideomycetidae</taxon>
        <taxon>Mycosphaerellales</taxon>
        <taxon>Teratosphaeriaceae</taxon>
        <taxon>Recurvomyces</taxon>
    </lineage>
</organism>
<evidence type="ECO:0000256" key="8">
    <source>
        <dbReference type="ARBA" id="ARBA00023306"/>
    </source>
</evidence>
<dbReference type="GO" id="GO:0007059">
    <property type="term" value="P:chromosome segregation"/>
    <property type="evidence" value="ECO:0007669"/>
    <property type="project" value="TreeGrafter"/>
</dbReference>
<keyword evidence="6" id="KW-0995">Kinetochore</keyword>
<evidence type="ECO:0008006" key="13">
    <source>
        <dbReference type="Google" id="ProtNLM"/>
    </source>
</evidence>
<keyword evidence="5" id="KW-0498">Mitosis</keyword>
<dbReference type="GO" id="GO:0005634">
    <property type="term" value="C:nucleus"/>
    <property type="evidence" value="ECO:0007669"/>
    <property type="project" value="UniProtKB-SubCell"/>
</dbReference>
<evidence type="ECO:0000256" key="1">
    <source>
        <dbReference type="ARBA" id="ARBA00004123"/>
    </source>
</evidence>
<keyword evidence="4" id="KW-0132">Cell division</keyword>
<proteinExistence type="predicted"/>
<comment type="subcellular location">
    <subcellularLocation>
        <location evidence="2">Chromosome</location>
        <location evidence="2">Centromere</location>
        <location evidence="2">Kinetochore</location>
    </subcellularLocation>
    <subcellularLocation>
        <location evidence="1">Nucleus</location>
    </subcellularLocation>
</comment>
<evidence type="ECO:0000256" key="6">
    <source>
        <dbReference type="ARBA" id="ARBA00022838"/>
    </source>
</evidence>
<dbReference type="PANTHER" id="PTHR15459">
    <property type="entry name" value="POLYAMINE-MODULATED FACTOR 1"/>
    <property type="match status" value="1"/>
</dbReference>
<evidence type="ECO:0000313" key="12">
    <source>
        <dbReference type="Proteomes" id="UP001274830"/>
    </source>
</evidence>
<evidence type="ECO:0000256" key="9">
    <source>
        <dbReference type="ARBA" id="ARBA00023328"/>
    </source>
</evidence>
<gene>
    <name evidence="11" type="ORF">LTR78_004782</name>
</gene>
<name>A0AAE1C235_9PEZI</name>
<reference evidence="11" key="1">
    <citation type="submission" date="2023-07" db="EMBL/GenBank/DDBJ databases">
        <title>Black Yeasts Isolated from many extreme environments.</title>
        <authorList>
            <person name="Coleine C."/>
            <person name="Stajich J.E."/>
            <person name="Selbmann L."/>
        </authorList>
    </citation>
    <scope>NUCLEOTIDE SEQUENCE</scope>
    <source>
        <strain evidence="11">CCFEE 5485</strain>
    </source>
</reference>
<sequence>MAETTAAPPPPPADETRTRSPSPLPPPPTALTPGPRATALHKLYSDAIAHVLKTCSLANFSACFPTPSRHVPEAMRQLHEQFTAKLGEQLGGCFEELVEERGVVGRLNELDGLVEEARRRRARGVGEGEVVAPHTLPPSQLYLSHLAPQLQQYSSEISTRQSDVSSENVEVLARVQRQRGEIAGLMAGLESAVKDLDESVRAMRPEEMEGLREEVGGVFEGGMGMQG</sequence>
<keyword evidence="3" id="KW-0158">Chromosome</keyword>
<evidence type="ECO:0000256" key="2">
    <source>
        <dbReference type="ARBA" id="ARBA00004629"/>
    </source>
</evidence>
<evidence type="ECO:0000256" key="5">
    <source>
        <dbReference type="ARBA" id="ARBA00022776"/>
    </source>
</evidence>
<feature type="region of interest" description="Disordered" evidence="10">
    <location>
        <begin position="1"/>
        <end position="33"/>
    </location>
</feature>
<dbReference type="InterPro" id="IPR007128">
    <property type="entry name" value="PMF1/Nnf1"/>
</dbReference>
<dbReference type="Proteomes" id="UP001274830">
    <property type="component" value="Unassembled WGS sequence"/>
</dbReference>
<evidence type="ECO:0000256" key="4">
    <source>
        <dbReference type="ARBA" id="ARBA00022618"/>
    </source>
</evidence>
<dbReference type="EMBL" id="JAUTXT010000015">
    <property type="protein sequence ID" value="KAK3675272.1"/>
    <property type="molecule type" value="Genomic_DNA"/>
</dbReference>
<keyword evidence="8" id="KW-0131">Cell cycle</keyword>
<evidence type="ECO:0000256" key="10">
    <source>
        <dbReference type="SAM" id="MobiDB-lite"/>
    </source>
</evidence>
<accession>A0AAE1C235</accession>
<dbReference type="GO" id="GO:0000444">
    <property type="term" value="C:MIS12/MIND type complex"/>
    <property type="evidence" value="ECO:0007669"/>
    <property type="project" value="InterPro"/>
</dbReference>
<keyword evidence="9" id="KW-0137">Centromere</keyword>